<keyword evidence="4 13" id="KW-0812">Transmembrane</keyword>
<keyword evidence="15" id="KW-1185">Reference proteome</keyword>
<dbReference type="InterPro" id="IPR044021">
    <property type="entry name" value="CrtO"/>
</dbReference>
<feature type="transmembrane region" description="Helical" evidence="13">
    <location>
        <begin position="154"/>
        <end position="177"/>
    </location>
</feature>
<accession>A0ABR9P1P4</accession>
<organism evidence="14 15">
    <name type="scientific">Nocardiopsis coralli</name>
    <dbReference type="NCBI Taxonomy" id="2772213"/>
    <lineage>
        <taxon>Bacteria</taxon>
        <taxon>Bacillati</taxon>
        <taxon>Actinomycetota</taxon>
        <taxon>Actinomycetes</taxon>
        <taxon>Streptosporangiales</taxon>
        <taxon>Nocardiopsidaceae</taxon>
        <taxon>Nocardiopsis</taxon>
    </lineage>
</organism>
<feature type="transmembrane region" description="Helical" evidence="13">
    <location>
        <begin position="18"/>
        <end position="38"/>
    </location>
</feature>
<evidence type="ECO:0000256" key="10">
    <source>
        <dbReference type="ARBA" id="ARBA00023603"/>
    </source>
</evidence>
<gene>
    <name evidence="14" type="ORF">IDM40_03440</name>
</gene>
<feature type="transmembrane region" description="Helical" evidence="13">
    <location>
        <begin position="129"/>
        <end position="148"/>
    </location>
</feature>
<evidence type="ECO:0000256" key="13">
    <source>
        <dbReference type="SAM" id="Phobius"/>
    </source>
</evidence>
<comment type="caution">
    <text evidence="14">The sequence shown here is derived from an EMBL/GenBank/DDBJ whole genome shotgun (WGS) entry which is preliminary data.</text>
</comment>
<dbReference type="RefSeq" id="WP_193120407.1">
    <property type="nucleotide sequence ID" value="NZ_JADBGI010000002.1"/>
</dbReference>
<evidence type="ECO:0000256" key="11">
    <source>
        <dbReference type="ARBA" id="ARBA00023667"/>
    </source>
</evidence>
<evidence type="ECO:0000256" key="1">
    <source>
        <dbReference type="ARBA" id="ARBA00004162"/>
    </source>
</evidence>
<comment type="pathway">
    <text evidence="9">Carotenoid biosynthesis; staphyloxanthin biosynthesis; staphyloxanthin from farnesyl diphosphate: step 5/5.</text>
</comment>
<evidence type="ECO:0000313" key="14">
    <source>
        <dbReference type="EMBL" id="MBE2997766.1"/>
    </source>
</evidence>
<dbReference type="Proteomes" id="UP000806528">
    <property type="component" value="Unassembled WGS sequence"/>
</dbReference>
<dbReference type="EMBL" id="JADBGI010000002">
    <property type="protein sequence ID" value="MBE2997766.1"/>
    <property type="molecule type" value="Genomic_DNA"/>
</dbReference>
<name>A0ABR9P1P4_9ACTN</name>
<evidence type="ECO:0000256" key="6">
    <source>
        <dbReference type="ARBA" id="ARBA00022989"/>
    </source>
</evidence>
<dbReference type="Pfam" id="PF18927">
    <property type="entry name" value="CrtO"/>
    <property type="match status" value="1"/>
</dbReference>
<feature type="transmembrane region" description="Helical" evidence="13">
    <location>
        <begin position="44"/>
        <end position="64"/>
    </location>
</feature>
<keyword evidence="3" id="KW-0808">Transferase</keyword>
<sequence>MPADHSSLQPADPRRADLFAAAVLAVLAAALAWGWFRIGPDQPVYGLVVVAGTFAAGPALGNPIERRVPARWFRVPGGERMLHRVLGVAAFGRLLERSGWNRAVADPMRDFDGTRAGLSSLDRSLRGNVSAHGACFVVHVALAVLAVATGHLPGALWILLPGVVVHLYPVMLGRSVALRLQRLRDRLPPRRP</sequence>
<evidence type="ECO:0000256" key="9">
    <source>
        <dbReference type="ARBA" id="ARBA00023588"/>
    </source>
</evidence>
<protein>
    <recommendedName>
        <fullName evidence="11">Glycosyl-4,4'-diaponeurosporenoate acyltransferase</fullName>
    </recommendedName>
</protein>
<evidence type="ECO:0000256" key="3">
    <source>
        <dbReference type="ARBA" id="ARBA00022679"/>
    </source>
</evidence>
<keyword evidence="6 13" id="KW-1133">Transmembrane helix</keyword>
<proteinExistence type="inferred from homology"/>
<comment type="function">
    <text evidence="12">Catalyzes the acylation of glycosyl-4,4'-diaponeurosporenoate, i.e. the esterification of glucose at the C6'' position with the carboxyl group of the C(15) fatty acid 12-methyltetradecanoic acid, to yield staphyloxanthin. This is the last step in the biosynthesis of this orange pigment, present in most staphylococci strains.</text>
</comment>
<evidence type="ECO:0000256" key="8">
    <source>
        <dbReference type="ARBA" id="ARBA00023315"/>
    </source>
</evidence>
<keyword evidence="7 13" id="KW-0472">Membrane</keyword>
<evidence type="ECO:0000256" key="7">
    <source>
        <dbReference type="ARBA" id="ARBA00023136"/>
    </source>
</evidence>
<evidence type="ECO:0000256" key="5">
    <source>
        <dbReference type="ARBA" id="ARBA00022729"/>
    </source>
</evidence>
<reference evidence="14 15" key="1">
    <citation type="submission" date="2020-09" db="EMBL/GenBank/DDBJ databases">
        <title>Diversity and distribution of actinomycetes associated with coral in the coast of Hainan.</title>
        <authorList>
            <person name="Li F."/>
        </authorList>
    </citation>
    <scope>NUCLEOTIDE SEQUENCE [LARGE SCALE GENOMIC DNA]</scope>
    <source>
        <strain evidence="14 15">HNM0947</strain>
    </source>
</reference>
<comment type="similarity">
    <text evidence="10">Belongs to the acyltransferase CrtO family.</text>
</comment>
<evidence type="ECO:0000256" key="2">
    <source>
        <dbReference type="ARBA" id="ARBA00022475"/>
    </source>
</evidence>
<evidence type="ECO:0000256" key="4">
    <source>
        <dbReference type="ARBA" id="ARBA00022692"/>
    </source>
</evidence>
<keyword evidence="8" id="KW-0012">Acyltransferase</keyword>
<keyword evidence="5" id="KW-0732">Signal</keyword>
<comment type="subcellular location">
    <subcellularLocation>
        <location evidence="1">Cell membrane</location>
        <topology evidence="1">Single-pass membrane protein</topology>
    </subcellularLocation>
</comment>
<evidence type="ECO:0000313" key="15">
    <source>
        <dbReference type="Proteomes" id="UP000806528"/>
    </source>
</evidence>
<keyword evidence="2" id="KW-1003">Cell membrane</keyword>
<evidence type="ECO:0000256" key="12">
    <source>
        <dbReference type="ARBA" id="ARBA00025324"/>
    </source>
</evidence>